<gene>
    <name evidence="2" type="ORF">ONE63_003495</name>
</gene>
<feature type="compositionally biased region" description="Basic and acidic residues" evidence="1">
    <location>
        <begin position="993"/>
        <end position="1002"/>
    </location>
</feature>
<dbReference type="Proteomes" id="UP001075354">
    <property type="component" value="Chromosome 14"/>
</dbReference>
<feature type="region of interest" description="Disordered" evidence="1">
    <location>
        <begin position="824"/>
        <end position="913"/>
    </location>
</feature>
<feature type="compositionally biased region" description="Basic and acidic residues" evidence="1">
    <location>
        <begin position="936"/>
        <end position="950"/>
    </location>
</feature>
<accession>A0AAV7X369</accession>
<name>A0AAV7X369_9NEOP</name>
<dbReference type="EMBL" id="JAPTSV010000014">
    <property type="protein sequence ID" value="KAJ1520360.1"/>
    <property type="molecule type" value="Genomic_DNA"/>
</dbReference>
<reference evidence="2" key="1">
    <citation type="submission" date="2022-12" db="EMBL/GenBank/DDBJ databases">
        <title>Chromosome-level genome assembly of the bean flower thrips Megalurothrips usitatus.</title>
        <authorList>
            <person name="Ma L."/>
            <person name="Liu Q."/>
            <person name="Li H."/>
            <person name="Cai W."/>
        </authorList>
    </citation>
    <scope>NUCLEOTIDE SEQUENCE</scope>
    <source>
        <strain evidence="2">Cailab_2022a</strain>
    </source>
</reference>
<organism evidence="2 3">
    <name type="scientific">Megalurothrips usitatus</name>
    <name type="common">bean blossom thrips</name>
    <dbReference type="NCBI Taxonomy" id="439358"/>
    <lineage>
        <taxon>Eukaryota</taxon>
        <taxon>Metazoa</taxon>
        <taxon>Ecdysozoa</taxon>
        <taxon>Arthropoda</taxon>
        <taxon>Hexapoda</taxon>
        <taxon>Insecta</taxon>
        <taxon>Pterygota</taxon>
        <taxon>Neoptera</taxon>
        <taxon>Paraneoptera</taxon>
        <taxon>Thysanoptera</taxon>
        <taxon>Terebrantia</taxon>
        <taxon>Thripoidea</taxon>
        <taxon>Thripidae</taxon>
        <taxon>Megalurothrips</taxon>
    </lineage>
</organism>
<proteinExistence type="predicted"/>
<feature type="region of interest" description="Disordered" evidence="1">
    <location>
        <begin position="1116"/>
        <end position="1175"/>
    </location>
</feature>
<evidence type="ECO:0008006" key="4">
    <source>
        <dbReference type="Google" id="ProtNLM"/>
    </source>
</evidence>
<comment type="caution">
    <text evidence="2">The sequence shown here is derived from an EMBL/GenBank/DDBJ whole genome shotgun (WGS) entry which is preliminary data.</text>
</comment>
<evidence type="ECO:0000313" key="2">
    <source>
        <dbReference type="EMBL" id="KAJ1520360.1"/>
    </source>
</evidence>
<feature type="region of interest" description="Disordered" evidence="1">
    <location>
        <begin position="18"/>
        <end position="42"/>
    </location>
</feature>
<feature type="region of interest" description="Disordered" evidence="1">
    <location>
        <begin position="1403"/>
        <end position="1448"/>
    </location>
</feature>
<feature type="region of interest" description="Disordered" evidence="1">
    <location>
        <begin position="925"/>
        <end position="1018"/>
    </location>
</feature>
<feature type="compositionally biased region" description="Basic and acidic residues" evidence="1">
    <location>
        <begin position="1411"/>
        <end position="1426"/>
    </location>
</feature>
<evidence type="ECO:0000256" key="1">
    <source>
        <dbReference type="SAM" id="MobiDB-lite"/>
    </source>
</evidence>
<dbReference type="PANTHER" id="PTHR33053">
    <property type="entry name" value="PROTEIN, PUTATIVE-RELATED"/>
    <property type="match status" value="1"/>
</dbReference>
<evidence type="ECO:0000313" key="3">
    <source>
        <dbReference type="Proteomes" id="UP001075354"/>
    </source>
</evidence>
<keyword evidence="3" id="KW-1185">Reference proteome</keyword>
<feature type="compositionally biased region" description="Low complexity" evidence="1">
    <location>
        <begin position="25"/>
        <end position="35"/>
    </location>
</feature>
<protein>
    <recommendedName>
        <fullName evidence="4">DUF4806 domain-containing protein</fullName>
    </recommendedName>
</protein>
<dbReference type="PANTHER" id="PTHR33053:SF24">
    <property type="entry name" value="TRANSPOSASE DOMAIN-CONTAINING PROTEIN"/>
    <property type="match status" value="1"/>
</dbReference>
<feature type="compositionally biased region" description="Polar residues" evidence="1">
    <location>
        <begin position="1155"/>
        <end position="1172"/>
    </location>
</feature>
<sequence>MENDLLQWGRKFNDFDLESEDEVESVPVTSPPVSTRDLPSSSCTLAPDSSVPMVAEVEHGSECVSEGELDTSVHAQNSLGDIDQPTETSREGLLSDDAFDYAFSTSIVFDCDVCFYCKCVACNECFHLDGQSCQHCDYCVKAIDSDLEQSESSDEDEFSIDVDENDLLSGSDKRNNDIKNDFVDVVLKHNITQEATGSLLQFFRKHNFGDFPKSPATLLKTPSFTVTREVPPGRYWHRGITKEIIKFVNKNKCINVRVTVSTDGLPLAKSSGGSFWPICCCLNDSVEVFLVGLYYGSSKPLDCNLFLEEFVEEMKFLEGNGIDCNGAHVTVGMHVGIFDTPAKAFVLNVNGHAGYCSCCKCTEEGVKYGGRMAFRQFDGALRTDESFRRQLQDDHHHGPTILTELKTFRPVTNVVLDYMHLCLLGVLRTLVFLLISGPMSVRQGGAVLAKISEAMESLYSWVPVEFVRKSRSLKYVKRFKATEWRMLLFYLGVVVFSHLPRHLYELFLVFHVAMTIFARPDLIENHLEYGRDLMMYFIRNYEKLVGKPYVVHNIHNLSHLWIDVRNHGPVHKFDAFKFENFLQTLKRMVRKGEKPLEQVARRYEEKKLKSSHTFDKKEKLLSGLHCTGPLPPGCFNPQYSSFNKSDMKINLSAANCCCVLKDGSIILVENIAHSQDRQPVFVGKKFLFVKDLYSFPCSSQQLGICHVSKLSFKKSYWLCTELKNKCFRMPHKGGFAVIPLIHGDQYFLNDYEDGPQLCQGCWLSKDRLMCAWPPNYKSMDQLTFDKFIQDPKNTPKDDWIMVKVLRVRACGDSFSKMRLKLRDAEEKNETDLNTAVEDDEPISGPRRSSRAKAKAQPGFTSSDSDDAVSLQEKHKILPPTMKKQKQPLTLQQYKADQGKSGSKCRFSSAQADKDTINKTSVQFSSASAGLASSNGKENDVPRSEQADRSAETVVMSGAVRKTSSVPPKTSKIPVHGSNSRKNDVPRLASSNAKENDVPRSQHADQSAETGVSIDTDAIGSDTSSVLCRKSRIPISSSNANENDFLMSQQADEIAEMLDANQNVINDSSFFNDLCGDPSNPNEIDKEFHSARFASKTSGIASNSTPVRIETQTIGDKTSSALPRNSKIPVAGSNMKKTDVSMSQQTDQIAEKDTRQSSQKPASNYESPQNILKTSDPKGVAIQMAKNFDDTEFKAYMIANVNHIRATMTQLTRQMSGLTLKPTSKSVQMNLSGDDLEDALFGLPAELEGSFREFDEKLADKEFARSVRRSLSSIVAGMKDWKDVVRKCLAAVMANNVASTFSLCGKRGKNEFMACNFYNFILAFLSHLKNDFNKEVEIKIVRTTIADWLRLAAQRAGGTNFEKYSKKKAVTPTRKSSTKRIVRTPLNSPIKKRAKKSLFILSDGAESDEGGSEGRHSAAADVSDRYESSPAISIVSDTDSGDQGHGILM</sequence>